<proteinExistence type="inferred from homology"/>
<evidence type="ECO:0000256" key="5">
    <source>
        <dbReference type="ARBA" id="ARBA00023242"/>
    </source>
</evidence>
<dbReference type="Proteomes" id="UP001189429">
    <property type="component" value="Unassembled WGS sequence"/>
</dbReference>
<dbReference type="InterPro" id="IPR038973">
    <property type="entry name" value="MutL/Mlh/Pms-like"/>
</dbReference>
<dbReference type="PROSITE" id="PS00058">
    <property type="entry name" value="DNA_MISMATCH_REPAIR_1"/>
    <property type="match status" value="1"/>
</dbReference>
<dbReference type="PANTHER" id="PTHR10073:SF12">
    <property type="entry name" value="DNA MISMATCH REPAIR PROTEIN MLH1"/>
    <property type="match status" value="1"/>
</dbReference>
<keyword evidence="9" id="KW-1185">Reference proteome</keyword>
<keyword evidence="5" id="KW-0539">Nucleus</keyword>
<dbReference type="SMART" id="SM01340">
    <property type="entry name" value="DNA_mis_repair"/>
    <property type="match status" value="1"/>
</dbReference>
<dbReference type="EMBL" id="CAUYUJ010019671">
    <property type="protein sequence ID" value="CAK0892837.1"/>
    <property type="molecule type" value="Genomic_DNA"/>
</dbReference>
<dbReference type="Gene3D" id="3.30.230.10">
    <property type="match status" value="1"/>
</dbReference>
<evidence type="ECO:0000259" key="7">
    <source>
        <dbReference type="SMART" id="SM01340"/>
    </source>
</evidence>
<dbReference type="InterPro" id="IPR036890">
    <property type="entry name" value="HATPase_C_sf"/>
</dbReference>
<evidence type="ECO:0000313" key="9">
    <source>
        <dbReference type="Proteomes" id="UP001189429"/>
    </source>
</evidence>
<comment type="subcellular location">
    <subcellularLocation>
        <location evidence="1">Nucleus</location>
    </subcellularLocation>
</comment>
<dbReference type="SUPFAM" id="SSF55874">
    <property type="entry name" value="ATPase domain of HSP90 chaperone/DNA topoisomerase II/histidine kinase"/>
    <property type="match status" value="1"/>
</dbReference>
<feature type="compositionally biased region" description="Gly residues" evidence="6">
    <location>
        <begin position="575"/>
        <end position="593"/>
    </location>
</feature>
<protein>
    <recommendedName>
        <fullName evidence="7">DNA mismatch repair protein S5 domain-containing protein</fullName>
    </recommendedName>
</protein>
<dbReference type="InterPro" id="IPR013507">
    <property type="entry name" value="DNA_mismatch_S5_2-like"/>
</dbReference>
<dbReference type="NCBIfam" id="TIGR00585">
    <property type="entry name" value="mutl"/>
    <property type="match status" value="1"/>
</dbReference>
<feature type="region of interest" description="Disordered" evidence="6">
    <location>
        <begin position="116"/>
        <end position="144"/>
    </location>
</feature>
<dbReference type="Pfam" id="PF16413">
    <property type="entry name" value="Mlh1_C"/>
    <property type="match status" value="1"/>
</dbReference>
<dbReference type="CDD" id="cd16926">
    <property type="entry name" value="HATPase_MutL-MLH-PMS-like"/>
    <property type="match status" value="1"/>
</dbReference>
<dbReference type="InterPro" id="IPR002099">
    <property type="entry name" value="MutL/Mlh/PMS"/>
</dbReference>
<comment type="similarity">
    <text evidence="2">Belongs to the DNA mismatch repair MutL/HexB family.</text>
</comment>
<dbReference type="PANTHER" id="PTHR10073">
    <property type="entry name" value="DNA MISMATCH REPAIR PROTEIN MLH, PMS, MUTL"/>
    <property type="match status" value="1"/>
</dbReference>
<dbReference type="Pfam" id="PF13589">
    <property type="entry name" value="HATPase_c_3"/>
    <property type="match status" value="1"/>
</dbReference>
<evidence type="ECO:0000256" key="4">
    <source>
        <dbReference type="ARBA" id="ARBA00023204"/>
    </source>
</evidence>
<reference evidence="8" key="1">
    <citation type="submission" date="2023-10" db="EMBL/GenBank/DDBJ databases">
        <authorList>
            <person name="Chen Y."/>
            <person name="Shah S."/>
            <person name="Dougan E. K."/>
            <person name="Thang M."/>
            <person name="Chan C."/>
        </authorList>
    </citation>
    <scope>NUCLEOTIDE SEQUENCE [LARGE SCALE GENOMIC DNA]</scope>
</reference>
<dbReference type="InterPro" id="IPR020568">
    <property type="entry name" value="Ribosomal_Su5_D2-typ_SF"/>
</dbReference>
<evidence type="ECO:0000256" key="3">
    <source>
        <dbReference type="ARBA" id="ARBA00022763"/>
    </source>
</evidence>
<organism evidence="8 9">
    <name type="scientific">Prorocentrum cordatum</name>
    <dbReference type="NCBI Taxonomy" id="2364126"/>
    <lineage>
        <taxon>Eukaryota</taxon>
        <taxon>Sar</taxon>
        <taxon>Alveolata</taxon>
        <taxon>Dinophyceae</taxon>
        <taxon>Prorocentrales</taxon>
        <taxon>Prorocentraceae</taxon>
        <taxon>Prorocentrum</taxon>
    </lineage>
</organism>
<gene>
    <name evidence="8" type="ORF">PCOR1329_LOCUS72384</name>
</gene>
<evidence type="ECO:0000256" key="1">
    <source>
        <dbReference type="ARBA" id="ARBA00004123"/>
    </source>
</evidence>
<dbReference type="SUPFAM" id="SSF54211">
    <property type="entry name" value="Ribosomal protein S5 domain 2-like"/>
    <property type="match status" value="1"/>
</dbReference>
<name>A0ABN9X0Q6_9DINO</name>
<feature type="compositionally biased region" description="Low complexity" evidence="6">
    <location>
        <begin position="121"/>
        <end position="137"/>
    </location>
</feature>
<comment type="caution">
    <text evidence="8">The sequence shown here is derived from an EMBL/GenBank/DDBJ whole genome shotgun (WGS) entry which is preliminary data.</text>
</comment>
<keyword evidence="3" id="KW-0227">DNA damage</keyword>
<feature type="region of interest" description="Disordered" evidence="6">
    <location>
        <begin position="550"/>
        <end position="620"/>
    </location>
</feature>
<evidence type="ECO:0000256" key="2">
    <source>
        <dbReference type="ARBA" id="ARBA00006082"/>
    </source>
</evidence>
<keyword evidence="4" id="KW-0234">DNA repair</keyword>
<sequence>MGSCQPRQLGPVNKMQGRRALMRKTNLRSAQLMGFAADQSYGINRAKNPEVLWPWWHEIMRKKENGEIPMDMPGYMLTKYRNESEQRWSAEKEEKFGEFMNAMSAEEDRSWLLGGSVSEPAASQGAARRARGGAAAGAEREEAQGAWQRLGAELRWQRLGADFPELPPPFWLPRVHRANSDNLRSGPTGTSRRFMWRPQQRAARGAAKPERLGPEELLEEVELQRCETARDLRMSRETCCRRELMENCLDAGSQHIAITVKGGGLKMLRIEDDGHGIRAADMPILCERFTTSKLRKYEDLTSIGTFGFRGEALASISHVAHVTVTTMTAADSAARVAQYTDGKLTSPVRPCAGTRGTTIVAEDFFYNNPTRRQALSKDSIEHNKVLEVIQRYSLHYPAVSFSCRKAGGAVAELHTPGPGAPGELPSTRDVVSVIYGQGLGRELFPFEFSSAEYKFSFRGLATGPNWTSKSGTFVLFINNRLVECSPLRRAIESVYAPVLPRHQHPWVYLALELDAATLDVNVHPTKNEVQFLNEGQIAESLQEALQTQLHKQGGSRTFAPMPALSGSAPAAAAPGGAGGQLGGAGGGGGGGGPLAATAGAREPPHAAGAQKPGPKKVELNPVRVRTDHRQRSLESLLRAAPAAAGGEAGAGPMDVDAGQDRAAIFEEAQNLASIQELRAAVAVAASADGVLSQRLNTSVYVGPVDHELVLLQCGSALCLVNLVAVAREFAYQRLLRLFGGPGCISLKRPLPLQETLRLGVLDPESGYDPAVHAAVDVDKLAARLAGVLEAKAELLSEYFMLELCDGSLLSVPNALGLTSEAGLSFEGLPLFLLRLAAEVQWVEEKSCLNQLCRMVADFCVEMLAPGREEAEAAQGCSKADMAAGVNAEMEAGGFEDVVQAAMAAKRKRQRTGTNKPLEQLQWLHEAVRRDSSCQWPAALARDGTVLELVALEQLYRVFERC</sequence>
<evidence type="ECO:0000256" key="6">
    <source>
        <dbReference type="SAM" id="MobiDB-lite"/>
    </source>
</evidence>
<evidence type="ECO:0000313" key="8">
    <source>
        <dbReference type="EMBL" id="CAK0892837.1"/>
    </source>
</evidence>
<dbReference type="InterPro" id="IPR014762">
    <property type="entry name" value="DNA_mismatch_repair_CS"/>
</dbReference>
<feature type="compositionally biased region" description="Low complexity" evidence="6">
    <location>
        <begin position="559"/>
        <end position="574"/>
    </location>
</feature>
<accession>A0ABN9X0Q6</accession>
<dbReference type="Gene3D" id="3.30.565.10">
    <property type="entry name" value="Histidine kinase-like ATPase, C-terminal domain"/>
    <property type="match status" value="1"/>
</dbReference>
<dbReference type="InterPro" id="IPR014721">
    <property type="entry name" value="Ribsml_uS5_D2-typ_fold_subgr"/>
</dbReference>
<dbReference type="Pfam" id="PF01119">
    <property type="entry name" value="DNA_mis_repair"/>
    <property type="match status" value="1"/>
</dbReference>
<dbReference type="InterPro" id="IPR032189">
    <property type="entry name" value="Mlh1_C"/>
</dbReference>
<feature type="domain" description="DNA mismatch repair protein S5" evidence="7">
    <location>
        <begin position="431"/>
        <end position="550"/>
    </location>
</feature>